<name>A0AAV6TRS2_9ARAC</name>
<proteinExistence type="predicted"/>
<organism evidence="1 2">
    <name type="scientific">Oedothorax gibbosus</name>
    <dbReference type="NCBI Taxonomy" id="931172"/>
    <lineage>
        <taxon>Eukaryota</taxon>
        <taxon>Metazoa</taxon>
        <taxon>Ecdysozoa</taxon>
        <taxon>Arthropoda</taxon>
        <taxon>Chelicerata</taxon>
        <taxon>Arachnida</taxon>
        <taxon>Araneae</taxon>
        <taxon>Araneomorphae</taxon>
        <taxon>Entelegynae</taxon>
        <taxon>Araneoidea</taxon>
        <taxon>Linyphiidae</taxon>
        <taxon>Erigoninae</taxon>
        <taxon>Oedothorax</taxon>
    </lineage>
</organism>
<sequence length="96" mass="11040">MFFADLQSLDALEEALGRDDLREQISVRRSCGNSRKPQIKICDMEDIDSEVEGESRAGRKLPDGTLRFIYKYSRDAKERRSDWVVGDISTGIKSRR</sequence>
<dbReference type="AlphaFoldDB" id="A0AAV6TRS2"/>
<dbReference type="EMBL" id="JAFNEN010001164">
    <property type="protein sequence ID" value="KAG8174717.1"/>
    <property type="molecule type" value="Genomic_DNA"/>
</dbReference>
<dbReference type="Proteomes" id="UP000827092">
    <property type="component" value="Unassembled WGS sequence"/>
</dbReference>
<protein>
    <submittedName>
        <fullName evidence="1">Uncharacterized protein</fullName>
    </submittedName>
</protein>
<accession>A0AAV6TRS2</accession>
<evidence type="ECO:0000313" key="1">
    <source>
        <dbReference type="EMBL" id="KAG8174717.1"/>
    </source>
</evidence>
<keyword evidence="2" id="KW-1185">Reference proteome</keyword>
<reference evidence="1 2" key="1">
    <citation type="journal article" date="2022" name="Nat. Ecol. Evol.">
        <title>A masculinizing supergene underlies an exaggerated male reproductive morph in a spider.</title>
        <authorList>
            <person name="Hendrickx F."/>
            <person name="De Corte Z."/>
            <person name="Sonet G."/>
            <person name="Van Belleghem S.M."/>
            <person name="Kostlbacher S."/>
            <person name="Vangestel C."/>
        </authorList>
    </citation>
    <scope>NUCLEOTIDE SEQUENCE [LARGE SCALE GENOMIC DNA]</scope>
    <source>
        <tissue evidence="1">Whole body</tissue>
    </source>
</reference>
<gene>
    <name evidence="1" type="ORF">JTE90_025060</name>
</gene>
<comment type="caution">
    <text evidence="1">The sequence shown here is derived from an EMBL/GenBank/DDBJ whole genome shotgun (WGS) entry which is preliminary data.</text>
</comment>
<evidence type="ECO:0000313" key="2">
    <source>
        <dbReference type="Proteomes" id="UP000827092"/>
    </source>
</evidence>